<evidence type="ECO:0000313" key="2">
    <source>
        <dbReference type="Proteomes" id="UP000324800"/>
    </source>
</evidence>
<dbReference type="Proteomes" id="UP000324800">
    <property type="component" value="Unassembled WGS sequence"/>
</dbReference>
<accession>A0A5J4X0M5</accession>
<name>A0A5J4X0M5_9EUKA</name>
<evidence type="ECO:0000313" key="1">
    <source>
        <dbReference type="EMBL" id="KAA6400680.1"/>
    </source>
</evidence>
<gene>
    <name evidence="1" type="ORF">EZS28_003791</name>
</gene>
<dbReference type="EMBL" id="SNRW01000522">
    <property type="protein sequence ID" value="KAA6400680.1"/>
    <property type="molecule type" value="Genomic_DNA"/>
</dbReference>
<sequence length="116" mass="13426">MQTRVQIHFNIGAPIRHFTVSHPSKLHFVISPSDDRSISFWGDLRQQQVATLPLLLNALIGKLEITTEAVHSIRPSKLMSKFRNQHQNQYFRSEIDIKYNSLDGTKIVNSTSQIWR</sequence>
<proteinExistence type="predicted"/>
<organism evidence="1 2">
    <name type="scientific">Streblomastix strix</name>
    <dbReference type="NCBI Taxonomy" id="222440"/>
    <lineage>
        <taxon>Eukaryota</taxon>
        <taxon>Metamonada</taxon>
        <taxon>Preaxostyla</taxon>
        <taxon>Oxymonadida</taxon>
        <taxon>Streblomastigidae</taxon>
        <taxon>Streblomastix</taxon>
    </lineage>
</organism>
<dbReference type="AlphaFoldDB" id="A0A5J4X0M5"/>
<comment type="caution">
    <text evidence="1">The sequence shown here is derived from an EMBL/GenBank/DDBJ whole genome shotgun (WGS) entry which is preliminary data.</text>
</comment>
<protein>
    <submittedName>
        <fullName evidence="1">Uncharacterized protein</fullName>
    </submittedName>
</protein>
<reference evidence="1 2" key="1">
    <citation type="submission" date="2019-03" db="EMBL/GenBank/DDBJ databases">
        <title>Single cell metagenomics reveals metabolic interactions within the superorganism composed of flagellate Streblomastix strix and complex community of Bacteroidetes bacteria on its surface.</title>
        <authorList>
            <person name="Treitli S.C."/>
            <person name="Kolisko M."/>
            <person name="Husnik F."/>
            <person name="Keeling P."/>
            <person name="Hampl V."/>
        </authorList>
    </citation>
    <scope>NUCLEOTIDE SEQUENCE [LARGE SCALE GENOMIC DNA]</scope>
    <source>
        <strain evidence="1">ST1C</strain>
    </source>
</reference>